<dbReference type="Gene3D" id="3.40.50.300">
    <property type="entry name" value="P-loop containing nucleotide triphosphate hydrolases"/>
    <property type="match status" value="2"/>
</dbReference>
<organism evidence="8 9">
    <name type="scientific">Mycobacterium heidelbergense</name>
    <dbReference type="NCBI Taxonomy" id="53376"/>
    <lineage>
        <taxon>Bacteria</taxon>
        <taxon>Bacillati</taxon>
        <taxon>Actinomycetota</taxon>
        <taxon>Actinomycetes</taxon>
        <taxon>Mycobacteriales</taxon>
        <taxon>Mycobacteriaceae</taxon>
        <taxon>Mycobacterium</taxon>
        <taxon>Mycobacterium simiae complex</taxon>
    </lineage>
</organism>
<dbReference type="InterPro" id="IPR050474">
    <property type="entry name" value="Hel308_SKI2-like"/>
</dbReference>
<dbReference type="SMART" id="SM00490">
    <property type="entry name" value="HELICc"/>
    <property type="match status" value="1"/>
</dbReference>
<dbReference type="AlphaFoldDB" id="A0A1X0DUT3"/>
<dbReference type="GO" id="GO:0003676">
    <property type="term" value="F:nucleic acid binding"/>
    <property type="evidence" value="ECO:0007669"/>
    <property type="project" value="InterPro"/>
</dbReference>
<feature type="transmembrane region" description="Helical" evidence="5">
    <location>
        <begin position="84"/>
        <end position="105"/>
    </location>
</feature>
<dbReference type="InterPro" id="IPR001650">
    <property type="entry name" value="Helicase_C-like"/>
</dbReference>
<sequence length="987" mass="107440">MRDILRRWIADSDTRLAIDDFRLRLQLSEIAYLDGRTSDLYYALVGELFDTLRADVADRDSWAALGRALSSISRDLQREAKRDALFFGAVAFYCGGFPASATLTMRQTQPADWNDDVHLTCFELLTRRRRPASARIEDLLSSVRAGSIDAITELVAQADQEALSALQEGPDEWVPHRLQAALLRAFQTSNLRAVLPDGANSQWNSLVTSFLDRAQPVWDFFPSQIEAIEAGLLTSPDTFTIQMPTGAGKTALAETLLFSHLSSNPASKAVLLVPYRALARELRHSVGRHLTQMGMQTRTVYGGTVPSPEEGEDLDSVRAIIATPEALVGLLGAHPEIASEISLVVCDEGHLLADDSRGVSLELLLARLRARESAPRIVFVSAIVPNVEEINAWLGGNDDTVVRSTYRPAIAEYAVLRPTGKGKGRTVGLEFQEPTTSVPAHTLPGFLAATDFEFINPSTRRTNTYDYSSKKTQAIATARKALAMGTVAVFAATKTGKQGVIGLAEELLKQIASQVPLPNPLEAIEDSENLADAVEYFAQEFGSDWTGTRALQAGVVVHHGDLPQETREVLEELLAEGYSAMVLCTSTLAEGVNLPIRTLVLYSVTRGSASGESTPMLARDIKNLVGRAGRAGSSTRGLVICANDGQWIHIQPVARNAPGEPVAGALIELLRQLQSALARQAGDLNNEALEGTPELLSLVDGIDSALIELIHEEIGDEEFAAIATTLAAQTFAAQQADPLQRDLLRRVFQARASRLLGMRASGRLAWIQETGARPRLVDSVIADLYPRYAGWLTVGSPLDDGLLDATLNWAFEQTGFEDIVTSAFGQADIAEPHDVLRSIIAAWLEGRRYVEIAESSALTVDQLLRIHTRVVLFDFVTLVEQALAVLQYHLAQQGEVMSPTAAAFADHLRYGVPTQTARDLMARGLRHRVAAVALGAESAFTSNANIFVTPESIARELLQDTDLWSSRLGTLVYQRTVYDVRTDRPAT</sequence>
<keyword evidence="9" id="KW-1185">Reference proteome</keyword>
<dbReference type="InterPro" id="IPR011545">
    <property type="entry name" value="DEAD/DEAH_box_helicase_dom"/>
</dbReference>
<evidence type="ECO:0000259" key="6">
    <source>
        <dbReference type="PROSITE" id="PS51192"/>
    </source>
</evidence>
<dbReference type="Proteomes" id="UP000192566">
    <property type="component" value="Unassembled WGS sequence"/>
</dbReference>
<evidence type="ECO:0008006" key="10">
    <source>
        <dbReference type="Google" id="ProtNLM"/>
    </source>
</evidence>
<evidence type="ECO:0000259" key="7">
    <source>
        <dbReference type="PROSITE" id="PS51194"/>
    </source>
</evidence>
<dbReference type="SMART" id="SM00487">
    <property type="entry name" value="DEXDc"/>
    <property type="match status" value="1"/>
</dbReference>
<dbReference type="EMBL" id="MVHR01000003">
    <property type="protein sequence ID" value="ORA75999.1"/>
    <property type="molecule type" value="Genomic_DNA"/>
</dbReference>
<dbReference type="STRING" id="53376.BST25_03175"/>
<dbReference type="PROSITE" id="PS51192">
    <property type="entry name" value="HELICASE_ATP_BIND_1"/>
    <property type="match status" value="1"/>
</dbReference>
<proteinExistence type="predicted"/>
<dbReference type="GO" id="GO:0005524">
    <property type="term" value="F:ATP binding"/>
    <property type="evidence" value="ECO:0007669"/>
    <property type="project" value="UniProtKB-KW"/>
</dbReference>
<evidence type="ECO:0000256" key="4">
    <source>
        <dbReference type="ARBA" id="ARBA00022840"/>
    </source>
</evidence>
<dbReference type="Pfam" id="PF00270">
    <property type="entry name" value="DEAD"/>
    <property type="match status" value="1"/>
</dbReference>
<gene>
    <name evidence="8" type="ORF">BST25_03175</name>
</gene>
<dbReference type="SUPFAM" id="SSF52540">
    <property type="entry name" value="P-loop containing nucleoside triphosphate hydrolases"/>
    <property type="match status" value="1"/>
</dbReference>
<dbReference type="GO" id="GO:0016787">
    <property type="term" value="F:hydrolase activity"/>
    <property type="evidence" value="ECO:0007669"/>
    <property type="project" value="UniProtKB-KW"/>
</dbReference>
<dbReference type="InterPro" id="IPR014001">
    <property type="entry name" value="Helicase_ATP-bd"/>
</dbReference>
<evidence type="ECO:0000313" key="9">
    <source>
        <dbReference type="Proteomes" id="UP000192566"/>
    </source>
</evidence>
<dbReference type="PROSITE" id="PS51194">
    <property type="entry name" value="HELICASE_CTER"/>
    <property type="match status" value="1"/>
</dbReference>
<keyword evidence="5" id="KW-0812">Transmembrane</keyword>
<dbReference type="InterPro" id="IPR027417">
    <property type="entry name" value="P-loop_NTPase"/>
</dbReference>
<keyword evidence="3" id="KW-0347">Helicase</keyword>
<dbReference type="GO" id="GO:0004386">
    <property type="term" value="F:helicase activity"/>
    <property type="evidence" value="ECO:0007669"/>
    <property type="project" value="UniProtKB-KW"/>
</dbReference>
<keyword evidence="5" id="KW-0472">Membrane</keyword>
<feature type="domain" description="Helicase ATP-binding" evidence="6">
    <location>
        <begin position="230"/>
        <end position="402"/>
    </location>
</feature>
<keyword evidence="4" id="KW-0067">ATP-binding</keyword>
<evidence type="ECO:0000256" key="5">
    <source>
        <dbReference type="SAM" id="Phobius"/>
    </source>
</evidence>
<dbReference type="Pfam" id="PF00271">
    <property type="entry name" value="Helicase_C"/>
    <property type="match status" value="1"/>
</dbReference>
<reference evidence="8 9" key="1">
    <citation type="submission" date="2017-02" db="EMBL/GenBank/DDBJ databases">
        <title>The new phylogeny of genus Mycobacterium.</title>
        <authorList>
            <person name="Tortoli E."/>
            <person name="Trovato A."/>
            <person name="Cirillo D.M."/>
        </authorList>
    </citation>
    <scope>NUCLEOTIDE SEQUENCE [LARGE SCALE GENOMIC DNA]</scope>
    <source>
        <strain evidence="8 9">DSM 44471</strain>
    </source>
</reference>
<protein>
    <recommendedName>
        <fullName evidence="10">DEAD/DEAH box helicase</fullName>
    </recommendedName>
</protein>
<evidence type="ECO:0000256" key="3">
    <source>
        <dbReference type="ARBA" id="ARBA00022806"/>
    </source>
</evidence>
<keyword evidence="5" id="KW-1133">Transmembrane helix</keyword>
<dbReference type="OrthoDB" id="9815222at2"/>
<dbReference type="PANTHER" id="PTHR47961">
    <property type="entry name" value="DNA POLYMERASE THETA, PUTATIVE (AFU_ORTHOLOGUE AFUA_1G05260)-RELATED"/>
    <property type="match status" value="1"/>
</dbReference>
<evidence type="ECO:0000313" key="8">
    <source>
        <dbReference type="EMBL" id="ORA75999.1"/>
    </source>
</evidence>
<evidence type="ECO:0000256" key="1">
    <source>
        <dbReference type="ARBA" id="ARBA00022741"/>
    </source>
</evidence>
<evidence type="ECO:0000256" key="2">
    <source>
        <dbReference type="ARBA" id="ARBA00022801"/>
    </source>
</evidence>
<feature type="domain" description="Helicase C-terminal" evidence="7">
    <location>
        <begin position="503"/>
        <end position="700"/>
    </location>
</feature>
<keyword evidence="1" id="KW-0547">Nucleotide-binding</keyword>
<dbReference type="PANTHER" id="PTHR47961:SF6">
    <property type="entry name" value="DNA-DIRECTED DNA POLYMERASE"/>
    <property type="match status" value="1"/>
</dbReference>
<keyword evidence="2" id="KW-0378">Hydrolase</keyword>
<accession>A0A1X0DUT3</accession>
<name>A0A1X0DUT3_MYCHE</name>
<comment type="caution">
    <text evidence="8">The sequence shown here is derived from an EMBL/GenBank/DDBJ whole genome shotgun (WGS) entry which is preliminary data.</text>
</comment>
<dbReference type="RefSeq" id="WP_083072493.1">
    <property type="nucleotide sequence ID" value="NZ_JACKSW010000019.1"/>
</dbReference>